<dbReference type="EMBL" id="CAJZBQ010000002">
    <property type="protein sequence ID" value="CAG9310610.1"/>
    <property type="molecule type" value="Genomic_DNA"/>
</dbReference>
<feature type="transmembrane region" description="Helical" evidence="1">
    <location>
        <begin position="51"/>
        <end position="74"/>
    </location>
</feature>
<keyword evidence="1" id="KW-1133">Transmembrane helix</keyword>
<sequence>MEEHGRHFYYRYYTQCFVFIKKISYYRYDQKLPEAERYALRFMDEYMRDKSYLGGVIGGICGSAILAAVFSFGLKPDTSMRVFILKSLICVYGFYNFKTFTNWGSHFSMMMSMPRVFEILDTFPVENSFIRTETKKFFEELKKEENKIQENKEVSNNK</sequence>
<proteinExistence type="predicted"/>
<evidence type="ECO:0000313" key="3">
    <source>
        <dbReference type="Proteomes" id="UP001162131"/>
    </source>
</evidence>
<evidence type="ECO:0000256" key="1">
    <source>
        <dbReference type="SAM" id="Phobius"/>
    </source>
</evidence>
<keyword evidence="1" id="KW-0812">Transmembrane</keyword>
<reference evidence="2" key="1">
    <citation type="submission" date="2021-09" db="EMBL/GenBank/DDBJ databases">
        <authorList>
            <consortium name="AG Swart"/>
            <person name="Singh M."/>
            <person name="Singh A."/>
            <person name="Seah K."/>
            <person name="Emmerich C."/>
        </authorList>
    </citation>
    <scope>NUCLEOTIDE SEQUENCE</scope>
    <source>
        <strain evidence="2">ATCC30299</strain>
    </source>
</reference>
<name>A0AAU9I9K0_9CILI</name>
<keyword evidence="3" id="KW-1185">Reference proteome</keyword>
<evidence type="ECO:0000313" key="2">
    <source>
        <dbReference type="EMBL" id="CAG9310610.1"/>
    </source>
</evidence>
<protein>
    <recommendedName>
        <fullName evidence="4">Transmembrane protein</fullName>
    </recommendedName>
</protein>
<accession>A0AAU9I9K0</accession>
<keyword evidence="1" id="KW-0472">Membrane</keyword>
<organism evidence="2 3">
    <name type="scientific">Blepharisma stoltei</name>
    <dbReference type="NCBI Taxonomy" id="1481888"/>
    <lineage>
        <taxon>Eukaryota</taxon>
        <taxon>Sar</taxon>
        <taxon>Alveolata</taxon>
        <taxon>Ciliophora</taxon>
        <taxon>Postciliodesmatophora</taxon>
        <taxon>Heterotrichea</taxon>
        <taxon>Heterotrichida</taxon>
        <taxon>Blepharismidae</taxon>
        <taxon>Blepharisma</taxon>
    </lineage>
</organism>
<dbReference type="AlphaFoldDB" id="A0AAU9I9K0"/>
<gene>
    <name evidence="2" type="ORF">BSTOLATCC_MIC1452</name>
</gene>
<feature type="transmembrane region" description="Helical" evidence="1">
    <location>
        <begin position="80"/>
        <end position="97"/>
    </location>
</feature>
<comment type="caution">
    <text evidence="2">The sequence shown here is derived from an EMBL/GenBank/DDBJ whole genome shotgun (WGS) entry which is preliminary data.</text>
</comment>
<evidence type="ECO:0008006" key="4">
    <source>
        <dbReference type="Google" id="ProtNLM"/>
    </source>
</evidence>
<dbReference type="Proteomes" id="UP001162131">
    <property type="component" value="Unassembled WGS sequence"/>
</dbReference>